<dbReference type="RefSeq" id="WP_012830272.1">
    <property type="nucleotide sequence ID" value="NC_013440.1"/>
</dbReference>
<organism evidence="3 4">
    <name type="scientific">Haliangium ochraceum (strain DSM 14365 / JCM 11303 / SMP-2)</name>
    <dbReference type="NCBI Taxonomy" id="502025"/>
    <lineage>
        <taxon>Bacteria</taxon>
        <taxon>Pseudomonadati</taxon>
        <taxon>Myxococcota</taxon>
        <taxon>Polyangia</taxon>
        <taxon>Haliangiales</taxon>
        <taxon>Kofleriaceae</taxon>
        <taxon>Haliangium</taxon>
    </lineage>
</organism>
<evidence type="ECO:0000256" key="1">
    <source>
        <dbReference type="SAM" id="MobiDB-lite"/>
    </source>
</evidence>
<keyword evidence="4" id="KW-1185">Reference proteome</keyword>
<dbReference type="InterPro" id="IPR037401">
    <property type="entry name" value="SnoaL-like"/>
</dbReference>
<feature type="region of interest" description="Disordered" evidence="1">
    <location>
        <begin position="397"/>
        <end position="430"/>
    </location>
</feature>
<evidence type="ECO:0000259" key="2">
    <source>
        <dbReference type="Pfam" id="PF13474"/>
    </source>
</evidence>
<sequence>MRLAFAVIFAVAVAAGCGQRKLPTAAPVVEVPEREELSLLELRRDLEATVLENYLQLGLGNMEAYADSISRDDQVTLLGLSPGDVFLGANDDCGARSGQTAPESALASRGGCDRASDRLPFRYGEPCLPSTPPTEPCQGVFSKLLDLQISRDGTVAWVADEISYRIPYRGRQAAMPLRYTGVFVRDGGRWVLVSEHLSYPLPSDLILDLACRGELSALNPLAEREVTPSPWSALLRHLAPDRATRTQLAEALRGYQAAREHISESRLILMPDVRDEMRDAEIFTPHGLDVVFGGQVALDLQSLRAFRSPSESVLWTAANVDMSVPMGARQVIVPLRMSAVFERSAADAPEPEWQLMQAHVAVPLRRELLARRVFGNGVRVPAVVALEQWNARREADAEAAAASGADAPAASGAQTQPGGTAPGVLRIDDAPLRCPVTDGR</sequence>
<dbReference type="eggNOG" id="COG4319">
    <property type="taxonomic scope" value="Bacteria"/>
</dbReference>
<protein>
    <recommendedName>
        <fullName evidence="2">SnoaL-like domain-containing protein</fullName>
    </recommendedName>
</protein>
<dbReference type="KEGG" id="hoh:Hoch_5192"/>
<dbReference type="PROSITE" id="PS51257">
    <property type="entry name" value="PROKAR_LIPOPROTEIN"/>
    <property type="match status" value="1"/>
</dbReference>
<proteinExistence type="predicted"/>
<dbReference type="AlphaFoldDB" id="D0LWN0"/>
<dbReference type="OrthoDB" id="271716at2"/>
<accession>D0LWN0</accession>
<gene>
    <name evidence="3" type="ordered locus">Hoch_5192</name>
</gene>
<dbReference type="Proteomes" id="UP000001880">
    <property type="component" value="Chromosome"/>
</dbReference>
<feature type="compositionally biased region" description="Low complexity" evidence="1">
    <location>
        <begin position="398"/>
        <end position="413"/>
    </location>
</feature>
<reference evidence="3 4" key="1">
    <citation type="journal article" date="2010" name="Stand. Genomic Sci.">
        <title>Complete genome sequence of Haliangium ochraceum type strain (SMP-2).</title>
        <authorList>
            <consortium name="US DOE Joint Genome Institute (JGI-PGF)"/>
            <person name="Ivanova N."/>
            <person name="Daum C."/>
            <person name="Lang E."/>
            <person name="Abt B."/>
            <person name="Kopitz M."/>
            <person name="Saunders E."/>
            <person name="Lapidus A."/>
            <person name="Lucas S."/>
            <person name="Glavina Del Rio T."/>
            <person name="Nolan M."/>
            <person name="Tice H."/>
            <person name="Copeland A."/>
            <person name="Cheng J.F."/>
            <person name="Chen F."/>
            <person name="Bruce D."/>
            <person name="Goodwin L."/>
            <person name="Pitluck S."/>
            <person name="Mavromatis K."/>
            <person name="Pati A."/>
            <person name="Mikhailova N."/>
            <person name="Chen A."/>
            <person name="Palaniappan K."/>
            <person name="Land M."/>
            <person name="Hauser L."/>
            <person name="Chang Y.J."/>
            <person name="Jeffries C.D."/>
            <person name="Detter J.C."/>
            <person name="Brettin T."/>
            <person name="Rohde M."/>
            <person name="Goker M."/>
            <person name="Bristow J."/>
            <person name="Markowitz V."/>
            <person name="Eisen J.A."/>
            <person name="Hugenholtz P."/>
            <person name="Kyrpides N.C."/>
            <person name="Klenk H.P."/>
        </authorList>
    </citation>
    <scope>NUCLEOTIDE SEQUENCE [LARGE SCALE GENOMIC DNA]</scope>
    <source>
        <strain evidence="4">DSM 14365 / CIP 107738 / JCM 11303 / AJ 13395 / SMP-2</strain>
    </source>
</reference>
<evidence type="ECO:0000313" key="3">
    <source>
        <dbReference type="EMBL" id="ACY17680.1"/>
    </source>
</evidence>
<dbReference type="InterPro" id="IPR032710">
    <property type="entry name" value="NTF2-like_dom_sf"/>
</dbReference>
<dbReference type="EMBL" id="CP001804">
    <property type="protein sequence ID" value="ACY17680.1"/>
    <property type="molecule type" value="Genomic_DNA"/>
</dbReference>
<dbReference type="Pfam" id="PF13474">
    <property type="entry name" value="SnoaL_3"/>
    <property type="match status" value="1"/>
</dbReference>
<dbReference type="HOGENOM" id="CLU_622232_0_0_7"/>
<evidence type="ECO:0000313" key="4">
    <source>
        <dbReference type="Proteomes" id="UP000001880"/>
    </source>
</evidence>
<dbReference type="STRING" id="502025.Hoch_5192"/>
<dbReference type="SUPFAM" id="SSF54427">
    <property type="entry name" value="NTF2-like"/>
    <property type="match status" value="1"/>
</dbReference>
<name>D0LWN0_HALO1</name>
<feature type="domain" description="SnoaL-like" evidence="2">
    <location>
        <begin position="140"/>
        <end position="201"/>
    </location>
</feature>
<dbReference type="Gene3D" id="3.10.450.50">
    <property type="match status" value="1"/>
</dbReference>